<dbReference type="VEuPathDB" id="TriTrypDB:TcCLB.506067.90"/>
<protein>
    <submittedName>
        <fullName evidence="1">Uncharacterized protein</fullName>
    </submittedName>
</protein>
<accession>A0A2V2XIR8</accession>
<dbReference type="VEuPathDB" id="TriTrypDB:ECC02_007719"/>
<dbReference type="VEuPathDB" id="TriTrypDB:TcG_11610"/>
<evidence type="ECO:0000313" key="1">
    <source>
        <dbReference type="EMBL" id="PWV20731.1"/>
    </source>
</evidence>
<dbReference type="VEuPathDB" id="TriTrypDB:TcCL_NonESM07859"/>
<name>A0A2V2XIR8_TRYCR</name>
<dbReference type="VEuPathDB" id="TriTrypDB:TcCLB.509525.40"/>
<dbReference type="VEuPathDB" id="TriTrypDB:TCSYLVIO_007840"/>
<dbReference type="VEuPathDB" id="TriTrypDB:TcBrA4_0044520"/>
<dbReference type="AlphaFoldDB" id="A0A2V2XIR8"/>
<sequence length="288" mass="31260">MQSLLVGCVHRAFCTTAARRSHRVRLPFTSKDWKCSTATAALHRSAHAHQRRILLSTWPPVQHLCGGSLGSVQPHNTNASHFSDVLRTCVPLPTRNLCRRPCVKGGDINPASEDAVINGLRRVCNTIGTPYSHNRAPPIQHRIFPWDTVSCNKVEFNQPRFAQDASDDVKRTAIDSIYSSLGAYDFELWTDVSSSLAELASGSAALLYGSTTTNDLPVEVHRAAAGRLACSYRAECLAIENGIIHLIPFCLETSQSPTRILVATDSLSGITPHTSSQPQAPAALQTVG</sequence>
<dbReference type="EMBL" id="PRFC01000005">
    <property type="protein sequence ID" value="PWV20731.1"/>
    <property type="molecule type" value="Genomic_DNA"/>
</dbReference>
<dbReference type="VEuPathDB" id="TriTrypDB:TCDM_12107"/>
<dbReference type="VEuPathDB" id="TriTrypDB:C3747_5g261"/>
<comment type="caution">
    <text evidence="1">The sequence shown here is derived from an EMBL/GenBank/DDBJ whole genome shotgun (WGS) entry which is preliminary data.</text>
</comment>
<dbReference type="VEuPathDB" id="TriTrypDB:C4B63_3g71"/>
<reference evidence="1 2" key="1">
    <citation type="journal article" date="2018" name="Microb. Genom.">
        <title>Expanding an expanded genome: long-read sequencing of Trypanosoma cruzi.</title>
        <authorList>
            <person name="Berna L."/>
            <person name="Rodriguez M."/>
            <person name="Chiribao M.L."/>
            <person name="Parodi-Talice A."/>
            <person name="Pita S."/>
            <person name="Rijo G."/>
            <person name="Alvarez-Valin F."/>
            <person name="Robello C."/>
        </authorList>
    </citation>
    <scope>NUCLEOTIDE SEQUENCE [LARGE SCALE GENOMIC DNA]</scope>
    <source>
        <strain evidence="1 2">TCC</strain>
    </source>
</reference>
<dbReference type="VEuPathDB" id="TriTrypDB:TcBrA4_0021110"/>
<dbReference type="VEuPathDB" id="TriTrypDB:TcCL_Unassigned02701"/>
<dbReference type="Proteomes" id="UP000246078">
    <property type="component" value="Unassembled WGS sequence"/>
</dbReference>
<proteinExistence type="predicted"/>
<evidence type="ECO:0000313" key="2">
    <source>
        <dbReference type="Proteomes" id="UP000246078"/>
    </source>
</evidence>
<gene>
    <name evidence="1" type="ORF">C3747_5g261</name>
</gene>
<organism evidence="1 2">
    <name type="scientific">Trypanosoma cruzi</name>
    <dbReference type="NCBI Taxonomy" id="5693"/>
    <lineage>
        <taxon>Eukaryota</taxon>
        <taxon>Discoba</taxon>
        <taxon>Euglenozoa</taxon>
        <taxon>Kinetoplastea</taxon>
        <taxon>Metakinetoplastina</taxon>
        <taxon>Trypanosomatida</taxon>
        <taxon>Trypanosomatidae</taxon>
        <taxon>Trypanosoma</taxon>
        <taxon>Schizotrypanum</taxon>
    </lineage>
</organism>